<evidence type="ECO:0000256" key="1">
    <source>
        <dbReference type="SAM" id="MobiDB-lite"/>
    </source>
</evidence>
<feature type="compositionally biased region" description="Polar residues" evidence="1">
    <location>
        <begin position="372"/>
        <end position="406"/>
    </location>
</feature>
<dbReference type="AlphaFoldDB" id="A0A5J4UR22"/>
<feature type="compositionally biased region" description="Basic and acidic residues" evidence="1">
    <location>
        <begin position="189"/>
        <end position="264"/>
    </location>
</feature>
<name>A0A5J4UR22_9EUKA</name>
<feature type="region of interest" description="Disordered" evidence="1">
    <location>
        <begin position="76"/>
        <end position="124"/>
    </location>
</feature>
<feature type="compositionally biased region" description="Low complexity" evidence="1">
    <location>
        <begin position="106"/>
        <end position="120"/>
    </location>
</feature>
<reference evidence="2 3" key="1">
    <citation type="submission" date="2019-03" db="EMBL/GenBank/DDBJ databases">
        <title>Single cell metagenomics reveals metabolic interactions within the superorganism composed of flagellate Streblomastix strix and complex community of Bacteroidetes bacteria on its surface.</title>
        <authorList>
            <person name="Treitli S.C."/>
            <person name="Kolisko M."/>
            <person name="Husnik F."/>
            <person name="Keeling P."/>
            <person name="Hampl V."/>
        </authorList>
    </citation>
    <scope>NUCLEOTIDE SEQUENCE [LARGE SCALE GENOMIC DNA]</scope>
    <source>
        <strain evidence="2">ST1C</strain>
    </source>
</reference>
<evidence type="ECO:0000313" key="3">
    <source>
        <dbReference type="Proteomes" id="UP000324800"/>
    </source>
</evidence>
<comment type="caution">
    <text evidence="2">The sequence shown here is derived from an EMBL/GenBank/DDBJ whole genome shotgun (WGS) entry which is preliminary data.</text>
</comment>
<sequence>MKISEETVQEQSELLHFITKYAVDRALGKMFGPDEVLSNAIFKDILDKMFEQVQAYLRDLNVIVHESRRMRRNKLRNISAQQTPTNKQSLQYNQEGQQTKQISNTPEVSPKLSPSSSPAPLHSVNIPAITSPPLSIASYSVHNIDSDGMSPPLSPRVSPGVTPMSIYMRDGSVQRLRLDDSDDEDEDKEKEKEKEKEKDDSKDKGDDKDMDKQQNKDKDKDKDDKQDKRKEEKNKIDIQNNSKDKVKTIEKKEEELIVKTEKENVQSLTNTQEQFQNPQQSSNVEQVKKINPSSISNTKTDENAPLKGTTNTAYNVTKQSQPQNQPQIKTPTQTNQNAQNVKVNDQYITTEQLLQQQVQKQQQIKPKAQLLSSQPKSVTSGQKSSQSNPKTASKPKSNLTVQVSAQQRQSKLDEYKAFIQNTQQPTQQILPIAQLPPLVLPSQQFQSRGFLNQQLSPRGLPIQQFPLKNSNIESKSLQQIGAPLLIQQLNIPSAISPASHLFPQVQAALNPFLHNASQNQLFSFTQRQSLKRNQTQQQQLANRLRGLPTFLSKTVPTEQLFKRSAVQKAAAQKIKDDNFGKKLIVTEHDLAV</sequence>
<evidence type="ECO:0000313" key="2">
    <source>
        <dbReference type="EMBL" id="KAA6372837.1"/>
    </source>
</evidence>
<protein>
    <submittedName>
        <fullName evidence="2">Uncharacterized protein</fullName>
    </submittedName>
</protein>
<dbReference type="EMBL" id="SNRW01013247">
    <property type="protein sequence ID" value="KAA6372837.1"/>
    <property type="molecule type" value="Genomic_DNA"/>
</dbReference>
<feature type="compositionally biased region" description="Polar residues" evidence="1">
    <location>
        <begin position="265"/>
        <end position="298"/>
    </location>
</feature>
<gene>
    <name evidence="2" type="ORF">EZS28_031637</name>
</gene>
<dbReference type="Proteomes" id="UP000324800">
    <property type="component" value="Unassembled WGS sequence"/>
</dbReference>
<accession>A0A5J4UR22</accession>
<feature type="region of interest" description="Disordered" evidence="1">
    <location>
        <begin position="147"/>
        <end position="339"/>
    </location>
</feature>
<organism evidence="2 3">
    <name type="scientific">Streblomastix strix</name>
    <dbReference type="NCBI Taxonomy" id="222440"/>
    <lineage>
        <taxon>Eukaryota</taxon>
        <taxon>Metamonada</taxon>
        <taxon>Preaxostyla</taxon>
        <taxon>Oxymonadida</taxon>
        <taxon>Streblomastigidae</taxon>
        <taxon>Streblomastix</taxon>
    </lineage>
</organism>
<feature type="compositionally biased region" description="Polar residues" evidence="1">
    <location>
        <begin position="76"/>
        <end position="105"/>
    </location>
</feature>
<feature type="compositionally biased region" description="Polar residues" evidence="1">
    <location>
        <begin position="308"/>
        <end position="339"/>
    </location>
</feature>
<feature type="region of interest" description="Disordered" evidence="1">
    <location>
        <begin position="365"/>
        <end position="406"/>
    </location>
</feature>
<proteinExistence type="predicted"/>